<evidence type="ECO:0000313" key="3">
    <source>
        <dbReference type="Proteomes" id="UP001279410"/>
    </source>
</evidence>
<dbReference type="InterPro" id="IPR035940">
    <property type="entry name" value="CAP_sf"/>
</dbReference>
<dbReference type="Proteomes" id="UP001279410">
    <property type="component" value="Unassembled WGS sequence"/>
</dbReference>
<accession>A0AAD3R0Q5</accession>
<proteinExistence type="predicted"/>
<protein>
    <submittedName>
        <fullName evidence="2">Peptidase inhibitor 16-like protein</fullName>
    </submittedName>
</protein>
<dbReference type="AlphaFoldDB" id="A0AAD3R0Q5"/>
<reference evidence="2" key="1">
    <citation type="submission" date="2022-08" db="EMBL/GenBank/DDBJ databases">
        <title>Genome sequencing of akame (Lates japonicus).</title>
        <authorList>
            <person name="Hashiguchi Y."/>
            <person name="Takahashi H."/>
        </authorList>
    </citation>
    <scope>NUCLEOTIDE SEQUENCE</scope>
    <source>
        <strain evidence="2">Kochi</strain>
    </source>
</reference>
<dbReference type="EMBL" id="BRZM01000009">
    <property type="protein sequence ID" value="GLD50625.1"/>
    <property type="molecule type" value="Genomic_DNA"/>
</dbReference>
<dbReference type="SUPFAM" id="SSF55797">
    <property type="entry name" value="PR-1-like"/>
    <property type="match status" value="1"/>
</dbReference>
<sequence length="136" mass="15393">MHQQSFSELQGVSPQRGAPTQRTTRDRASRSSRLSRGSVCCCLCPPRAAPLWAWLLLGTLVVPGAWSFLSEEQEELLVELHNHYRGQVSPSASAMLPLVRHLQPAELKISMCSKQFYVFSFHFIMTFSYNINIIPE</sequence>
<evidence type="ECO:0000256" key="1">
    <source>
        <dbReference type="SAM" id="MobiDB-lite"/>
    </source>
</evidence>
<comment type="caution">
    <text evidence="2">The sequence shown here is derived from an EMBL/GenBank/DDBJ whole genome shotgun (WGS) entry which is preliminary data.</text>
</comment>
<keyword evidence="3" id="KW-1185">Reference proteome</keyword>
<organism evidence="2 3">
    <name type="scientific">Lates japonicus</name>
    <name type="common">Japanese lates</name>
    <dbReference type="NCBI Taxonomy" id="270547"/>
    <lineage>
        <taxon>Eukaryota</taxon>
        <taxon>Metazoa</taxon>
        <taxon>Chordata</taxon>
        <taxon>Craniata</taxon>
        <taxon>Vertebrata</taxon>
        <taxon>Euteleostomi</taxon>
        <taxon>Actinopterygii</taxon>
        <taxon>Neopterygii</taxon>
        <taxon>Teleostei</taxon>
        <taxon>Neoteleostei</taxon>
        <taxon>Acanthomorphata</taxon>
        <taxon>Carangaria</taxon>
        <taxon>Carangaria incertae sedis</taxon>
        <taxon>Centropomidae</taxon>
        <taxon>Lates</taxon>
    </lineage>
</organism>
<feature type="region of interest" description="Disordered" evidence="1">
    <location>
        <begin position="1"/>
        <end position="30"/>
    </location>
</feature>
<name>A0AAD3R0Q5_LATJO</name>
<gene>
    <name evidence="2" type="ORF">AKAME5_000379700</name>
</gene>
<feature type="compositionally biased region" description="Polar residues" evidence="1">
    <location>
        <begin position="1"/>
        <end position="13"/>
    </location>
</feature>
<evidence type="ECO:0000313" key="2">
    <source>
        <dbReference type="EMBL" id="GLD50625.1"/>
    </source>
</evidence>